<dbReference type="EMBL" id="CAJRAU010000002">
    <property type="protein sequence ID" value="CAG5069057.1"/>
    <property type="molecule type" value="Genomic_DNA"/>
</dbReference>
<dbReference type="PANTHER" id="PTHR30329">
    <property type="entry name" value="STATOR ELEMENT OF FLAGELLAR MOTOR COMPLEX"/>
    <property type="match status" value="1"/>
</dbReference>
<organism evidence="4 5">
    <name type="scientific">Dyadobacter linearis</name>
    <dbReference type="NCBI Taxonomy" id="2823330"/>
    <lineage>
        <taxon>Bacteria</taxon>
        <taxon>Pseudomonadati</taxon>
        <taxon>Bacteroidota</taxon>
        <taxon>Cytophagia</taxon>
        <taxon>Cytophagales</taxon>
        <taxon>Spirosomataceae</taxon>
        <taxon>Dyadobacter</taxon>
    </lineage>
</organism>
<dbReference type="PANTHER" id="PTHR30329:SF21">
    <property type="entry name" value="LIPOPROTEIN YIAD-RELATED"/>
    <property type="match status" value="1"/>
</dbReference>
<dbReference type="CDD" id="cd07185">
    <property type="entry name" value="OmpA_C-like"/>
    <property type="match status" value="1"/>
</dbReference>
<evidence type="ECO:0000256" key="2">
    <source>
        <dbReference type="SAM" id="SignalP"/>
    </source>
</evidence>
<dbReference type="InterPro" id="IPR006665">
    <property type="entry name" value="OmpA-like"/>
</dbReference>
<dbReference type="Gene3D" id="3.30.1330.60">
    <property type="entry name" value="OmpA-like domain"/>
    <property type="match status" value="1"/>
</dbReference>
<keyword evidence="1" id="KW-0472">Membrane</keyword>
<evidence type="ECO:0000313" key="4">
    <source>
        <dbReference type="EMBL" id="CAG5069057.1"/>
    </source>
</evidence>
<dbReference type="InterPro" id="IPR036737">
    <property type="entry name" value="OmpA-like_sf"/>
</dbReference>
<proteinExistence type="predicted"/>
<dbReference type="RefSeq" id="WP_215233151.1">
    <property type="nucleotide sequence ID" value="NZ_CAJRAU010000002.1"/>
</dbReference>
<dbReference type="SUPFAM" id="SSF103088">
    <property type="entry name" value="OmpA-like"/>
    <property type="match status" value="1"/>
</dbReference>
<dbReference type="Pfam" id="PF00691">
    <property type="entry name" value="OmpA"/>
    <property type="match status" value="1"/>
</dbReference>
<evidence type="ECO:0000259" key="3">
    <source>
        <dbReference type="PROSITE" id="PS51123"/>
    </source>
</evidence>
<keyword evidence="4" id="KW-0449">Lipoprotein</keyword>
<evidence type="ECO:0000313" key="5">
    <source>
        <dbReference type="Proteomes" id="UP000679725"/>
    </source>
</evidence>
<comment type="caution">
    <text evidence="4">The sequence shown here is derived from an EMBL/GenBank/DDBJ whole genome shotgun (WGS) entry which is preliminary data.</text>
</comment>
<feature type="domain" description="OmpA-like" evidence="3">
    <location>
        <begin position="135"/>
        <end position="252"/>
    </location>
</feature>
<dbReference type="Proteomes" id="UP000679725">
    <property type="component" value="Unassembled WGS sequence"/>
</dbReference>
<protein>
    <submittedName>
        <fullName evidence="4">Peptidoglycan-associated lipoprotein</fullName>
    </submittedName>
</protein>
<evidence type="ECO:0000256" key="1">
    <source>
        <dbReference type="PROSITE-ProRule" id="PRU00473"/>
    </source>
</evidence>
<feature type="signal peptide" evidence="2">
    <location>
        <begin position="1"/>
        <end position="18"/>
    </location>
</feature>
<accession>A0ABM8UNN4</accession>
<dbReference type="PROSITE" id="PS51123">
    <property type="entry name" value="OMPA_2"/>
    <property type="match status" value="1"/>
</dbReference>
<reference evidence="4 5" key="1">
    <citation type="submission" date="2021-04" db="EMBL/GenBank/DDBJ databases">
        <authorList>
            <person name="Rodrigo-Torres L."/>
            <person name="Arahal R. D."/>
            <person name="Lucena T."/>
        </authorList>
    </citation>
    <scope>NUCLEOTIDE SEQUENCE [LARGE SCALE GENOMIC DNA]</scope>
    <source>
        <strain evidence="4 5">CECT 9623</strain>
    </source>
</reference>
<gene>
    <name evidence="4" type="primary">pal_4</name>
    <name evidence="4" type="ORF">DYBT9623_01791</name>
</gene>
<sequence>MKTPVLATILFLATCATALCQEQQSKKTAASRSKVTIRVLDRETFRPINANILIVSQNAGKQIVPLIQDNNYQYKIPVTDTTTFSIYAPGYETLNESILADEINATEVFYLTPKAAGNEKVAENTEANTNSEFTRPVLREDITSTLYFIQSNTNMAGRSRPELEQVVDYMIRHEDLQIELAGHTDNVGDADKNYVLSVDRASVIRQYLISRNVSPSRIKSKAFGSTMPVAPNDSERNRRFNRRVEIRMKPTIY</sequence>
<dbReference type="InterPro" id="IPR050330">
    <property type="entry name" value="Bact_OuterMem_StrucFunc"/>
</dbReference>
<name>A0ABM8UNN4_9BACT</name>
<keyword evidence="2" id="KW-0732">Signal</keyword>
<feature type="chain" id="PRO_5045076877" evidence="2">
    <location>
        <begin position="19"/>
        <end position="253"/>
    </location>
</feature>
<keyword evidence="5" id="KW-1185">Reference proteome</keyword>